<dbReference type="Proteomes" id="UP001498398">
    <property type="component" value="Unassembled WGS sequence"/>
</dbReference>
<evidence type="ECO:0000313" key="3">
    <source>
        <dbReference type="EMBL" id="KAK7435716.1"/>
    </source>
</evidence>
<dbReference type="EMBL" id="JBANRG010000117">
    <property type="protein sequence ID" value="KAK7434761.1"/>
    <property type="molecule type" value="Genomic_DNA"/>
</dbReference>
<dbReference type="EMBL" id="JBANRG010000103">
    <property type="protein sequence ID" value="KAK7435716.1"/>
    <property type="molecule type" value="Genomic_DNA"/>
</dbReference>
<evidence type="ECO:0000313" key="4">
    <source>
        <dbReference type="Proteomes" id="UP001498398"/>
    </source>
</evidence>
<comment type="caution">
    <text evidence="2">The sequence shown here is derived from an EMBL/GenBank/DDBJ whole genome shotgun (WGS) entry which is preliminary data.</text>
</comment>
<gene>
    <name evidence="3" type="ORF">VKT23_019548</name>
    <name evidence="2" type="ORF">VKT23_020039</name>
</gene>
<feature type="region of interest" description="Disordered" evidence="1">
    <location>
        <begin position="139"/>
        <end position="168"/>
    </location>
</feature>
<accession>A0ABR1IMQ8</accession>
<sequence length="168" mass="19422">MSFRLCVIDDDDDLQNACFSSLGRPPAIGVWFKSGKKFRNFTPKELSDADVGNLHSTWPRWWSTINPDWRLRDENHTIVLGREETGNWSVLDKHGQCGLLSVIMCLVWWAQSISDKSQWLEATKDVLIALRGLNKGNRTRGVRRKRPEVEETDEVEPSKRRQTRGNRT</sequence>
<name>A0ABR1IMQ8_9AGAR</name>
<evidence type="ECO:0000256" key="1">
    <source>
        <dbReference type="SAM" id="MobiDB-lite"/>
    </source>
</evidence>
<evidence type="ECO:0000313" key="2">
    <source>
        <dbReference type="EMBL" id="KAK7434761.1"/>
    </source>
</evidence>
<proteinExistence type="predicted"/>
<organism evidence="2 4">
    <name type="scientific">Marasmiellus scandens</name>
    <dbReference type="NCBI Taxonomy" id="2682957"/>
    <lineage>
        <taxon>Eukaryota</taxon>
        <taxon>Fungi</taxon>
        <taxon>Dikarya</taxon>
        <taxon>Basidiomycota</taxon>
        <taxon>Agaricomycotina</taxon>
        <taxon>Agaricomycetes</taxon>
        <taxon>Agaricomycetidae</taxon>
        <taxon>Agaricales</taxon>
        <taxon>Marasmiineae</taxon>
        <taxon>Omphalotaceae</taxon>
        <taxon>Marasmiellus</taxon>
    </lineage>
</organism>
<keyword evidence="4" id="KW-1185">Reference proteome</keyword>
<protein>
    <submittedName>
        <fullName evidence="2">Uncharacterized protein</fullName>
    </submittedName>
</protein>
<reference evidence="2 4" key="1">
    <citation type="submission" date="2024-01" db="EMBL/GenBank/DDBJ databases">
        <title>A draft genome for the cacao thread blight pathogen Marasmiellus scandens.</title>
        <authorList>
            <person name="Baruah I.K."/>
            <person name="Leung J."/>
            <person name="Bukari Y."/>
            <person name="Amoako-Attah I."/>
            <person name="Meinhardt L.W."/>
            <person name="Bailey B.A."/>
            <person name="Cohen S.P."/>
        </authorList>
    </citation>
    <scope>NUCLEOTIDE SEQUENCE [LARGE SCALE GENOMIC DNA]</scope>
    <source>
        <strain evidence="2 4">GH-19</strain>
    </source>
</reference>